<feature type="region of interest" description="Disordered" evidence="1">
    <location>
        <begin position="1"/>
        <end position="78"/>
    </location>
</feature>
<accession>A0A0G0QXH6</accession>
<organism evidence="3 4">
    <name type="scientific">Candidatus Woesebacteria bacterium GW2011_GWB1_40_12</name>
    <dbReference type="NCBI Taxonomy" id="1618576"/>
    <lineage>
        <taxon>Bacteria</taxon>
        <taxon>Candidatus Woeseibacteriota</taxon>
    </lineage>
</organism>
<dbReference type="EMBL" id="LBYA01000002">
    <property type="protein sequence ID" value="KKR44913.1"/>
    <property type="molecule type" value="Genomic_DNA"/>
</dbReference>
<reference evidence="3 4" key="1">
    <citation type="journal article" date="2015" name="Nature">
        <title>rRNA introns, odd ribosomes, and small enigmatic genomes across a large radiation of phyla.</title>
        <authorList>
            <person name="Brown C.T."/>
            <person name="Hug L.A."/>
            <person name="Thomas B.C."/>
            <person name="Sharon I."/>
            <person name="Castelle C.J."/>
            <person name="Singh A."/>
            <person name="Wilkins M.J."/>
            <person name="Williams K.H."/>
            <person name="Banfield J.F."/>
        </authorList>
    </citation>
    <scope>NUCLEOTIDE SEQUENCE [LARGE SCALE GENOMIC DNA]</scope>
</reference>
<feature type="compositionally biased region" description="Low complexity" evidence="1">
    <location>
        <begin position="1"/>
        <end position="18"/>
    </location>
</feature>
<evidence type="ECO:0000313" key="4">
    <source>
        <dbReference type="Proteomes" id="UP000034215"/>
    </source>
</evidence>
<feature type="transmembrane region" description="Helical" evidence="2">
    <location>
        <begin position="85"/>
        <end position="107"/>
    </location>
</feature>
<protein>
    <submittedName>
        <fullName evidence="3">Uncharacterized protein</fullName>
    </submittedName>
</protein>
<evidence type="ECO:0000313" key="3">
    <source>
        <dbReference type="EMBL" id="KKR44913.1"/>
    </source>
</evidence>
<name>A0A0G0QXH6_9BACT</name>
<evidence type="ECO:0000256" key="2">
    <source>
        <dbReference type="SAM" id="Phobius"/>
    </source>
</evidence>
<keyword evidence="2" id="KW-0472">Membrane</keyword>
<keyword evidence="2" id="KW-0812">Transmembrane</keyword>
<dbReference type="Proteomes" id="UP000034215">
    <property type="component" value="Unassembled WGS sequence"/>
</dbReference>
<sequence>MPNQNQPNPSQDQPQNNSGTIPFSPQADLPPLPPEFQSLTTSAPAIPTPPSAPPGESGSAAPPSPNFSNIAPASSPKKKFGTGKIIATILGIFLLVGGVAVATYTVGQKQLFQQKASGESCSSDSRTAFVCKGKLVGDIAQSCWKGFGDSDPNNDTSLKCESSGITGNDGNPLCAAMERSTPGACGSGDGGGGGSATWPPNGAACHSVSGNQTTIGGCITFFCPNDCSGSCGENDPGVYWEFSASCSDSSLGNYCGQIDTVDVNKTYCIPNESIYKDSRIQCGGGCIKPAPRTADPTPTVPPTIPPTLPPTIPPTVAPTPTAPAPFCAAITTYDSDWNTISSTQLSALKVGDAVNFCVTGSTTSGSFDMARFIINGVQQADTTMHKPNSTAFCQTYTIPSGTATFTVSGSIHHQTLGWF</sequence>
<comment type="caution">
    <text evidence="3">The sequence shown here is derived from an EMBL/GenBank/DDBJ whole genome shotgun (WGS) entry which is preliminary data.</text>
</comment>
<keyword evidence="2" id="KW-1133">Transmembrane helix</keyword>
<gene>
    <name evidence="3" type="ORF">UT76_C0002G0010</name>
</gene>
<evidence type="ECO:0000256" key="1">
    <source>
        <dbReference type="SAM" id="MobiDB-lite"/>
    </source>
</evidence>
<dbReference type="AlphaFoldDB" id="A0A0G0QXH6"/>
<proteinExistence type="predicted"/>